<evidence type="ECO:0000256" key="1">
    <source>
        <dbReference type="SAM" id="MobiDB-lite"/>
    </source>
</evidence>
<feature type="region of interest" description="Disordered" evidence="1">
    <location>
        <begin position="78"/>
        <end position="101"/>
    </location>
</feature>
<evidence type="ECO:0000313" key="3">
    <source>
        <dbReference type="Proteomes" id="UP000572984"/>
    </source>
</evidence>
<name>A0A838BXQ7_9HYPH</name>
<evidence type="ECO:0000313" key="2">
    <source>
        <dbReference type="EMBL" id="MBA1159356.1"/>
    </source>
</evidence>
<proteinExistence type="predicted"/>
<accession>A0A838BXQ7</accession>
<dbReference type="EMBL" id="JACDXJ010000004">
    <property type="protein sequence ID" value="MBA1159356.1"/>
    <property type="molecule type" value="Genomic_DNA"/>
</dbReference>
<gene>
    <name evidence="2" type="ORF">H0S73_25090</name>
</gene>
<comment type="caution">
    <text evidence="2">The sequence shown here is derived from an EMBL/GenBank/DDBJ whole genome shotgun (WGS) entry which is preliminary data.</text>
</comment>
<dbReference type="RefSeq" id="WP_181054945.1">
    <property type="nucleotide sequence ID" value="NZ_JACDXJ010000004.1"/>
</dbReference>
<reference evidence="2 3" key="1">
    <citation type="submission" date="2020-07" db="EMBL/GenBank/DDBJ databases">
        <title>Draft genome and description of Microvirga mediterraneensis Marseille-Q2068 sp. nov.</title>
        <authorList>
            <person name="Boxberger M."/>
        </authorList>
    </citation>
    <scope>NUCLEOTIDE SEQUENCE [LARGE SCALE GENOMIC DNA]</scope>
    <source>
        <strain evidence="2 3">Marseille-Q2068</strain>
    </source>
</reference>
<protein>
    <submittedName>
        <fullName evidence="2">Uncharacterized protein</fullName>
    </submittedName>
</protein>
<keyword evidence="3" id="KW-1185">Reference proteome</keyword>
<dbReference type="Proteomes" id="UP000572984">
    <property type="component" value="Unassembled WGS sequence"/>
</dbReference>
<organism evidence="2 3">
    <name type="scientific">Microvirga mediterraneensis</name>
    <dbReference type="NCBI Taxonomy" id="2754695"/>
    <lineage>
        <taxon>Bacteria</taxon>
        <taxon>Pseudomonadati</taxon>
        <taxon>Pseudomonadota</taxon>
        <taxon>Alphaproteobacteria</taxon>
        <taxon>Hyphomicrobiales</taxon>
        <taxon>Methylobacteriaceae</taxon>
        <taxon>Microvirga</taxon>
    </lineage>
</organism>
<dbReference type="AlphaFoldDB" id="A0A838BXQ7"/>
<sequence length="101" mass="11896">MRQTIDHRADRVPIDDQCAEMLSIITETEFDLQRRTASGQITPMQATDRRRRRHAILATLKWIQENRETVIEAHKMLRPAPEEMPDLDDVYHDESLTPDEE</sequence>